<dbReference type="RefSeq" id="WP_024732151.1">
    <property type="nucleotide sequence ID" value="NZ_BAABYU010000001.1"/>
</dbReference>
<dbReference type="OrthoDB" id="1821130at2"/>
<dbReference type="InterPro" id="IPR016181">
    <property type="entry name" value="Acyl_CoA_acyltransferase"/>
</dbReference>
<dbReference type="AlphaFoldDB" id="A0A3E3K1S2"/>
<evidence type="ECO:0000256" key="2">
    <source>
        <dbReference type="ARBA" id="ARBA00023315"/>
    </source>
</evidence>
<dbReference type="GeneID" id="97192229"/>
<dbReference type="PANTHER" id="PTHR43877">
    <property type="entry name" value="AMINOALKYLPHOSPHONATE N-ACETYLTRANSFERASE-RELATED-RELATED"/>
    <property type="match status" value="1"/>
</dbReference>
<dbReference type="Proteomes" id="UP000261080">
    <property type="component" value="Unassembled WGS sequence"/>
</dbReference>
<evidence type="ECO:0000259" key="3">
    <source>
        <dbReference type="PROSITE" id="PS51186"/>
    </source>
</evidence>
<accession>A0A3E3K1S2</accession>
<sequence length="148" mass="17113">MKIREMTIEDYDQVYHLWKTIHGFGIRSIDDSREGVERFLKRNPTSSVVAEEDGKIVGCILCGHDGRRGCFYHVCVEESYRKHGIGRQMVGASMRALQAEGINKVSLIAFTKNDVGNAFWNRIGWTKREDLNYYDFTLNEENITVFIE</sequence>
<dbReference type="GO" id="GO:0016747">
    <property type="term" value="F:acyltransferase activity, transferring groups other than amino-acyl groups"/>
    <property type="evidence" value="ECO:0007669"/>
    <property type="project" value="InterPro"/>
</dbReference>
<protein>
    <submittedName>
        <fullName evidence="4">GNAT family N-acetyltransferase</fullName>
    </submittedName>
</protein>
<keyword evidence="5" id="KW-1185">Reference proteome</keyword>
<keyword evidence="1 4" id="KW-0808">Transferase</keyword>
<comment type="caution">
    <text evidence="4">The sequence shown here is derived from an EMBL/GenBank/DDBJ whole genome shotgun (WGS) entry which is preliminary data.</text>
</comment>
<dbReference type="Pfam" id="PF00583">
    <property type="entry name" value="Acetyltransf_1"/>
    <property type="match status" value="1"/>
</dbReference>
<keyword evidence="2" id="KW-0012">Acyltransferase</keyword>
<dbReference type="InterPro" id="IPR050832">
    <property type="entry name" value="Bact_Acetyltransf"/>
</dbReference>
<feature type="domain" description="N-acetyltransferase" evidence="3">
    <location>
        <begin position="1"/>
        <end position="144"/>
    </location>
</feature>
<dbReference type="CDD" id="cd04301">
    <property type="entry name" value="NAT_SF"/>
    <property type="match status" value="1"/>
</dbReference>
<dbReference type="EMBL" id="QVLX01000004">
    <property type="protein sequence ID" value="RGE87062.1"/>
    <property type="molecule type" value="Genomic_DNA"/>
</dbReference>
<dbReference type="InterPro" id="IPR000182">
    <property type="entry name" value="GNAT_dom"/>
</dbReference>
<dbReference type="Gene3D" id="3.40.630.30">
    <property type="match status" value="1"/>
</dbReference>
<dbReference type="InterPro" id="IPR017255">
    <property type="entry name" value="AcTrfase_GNAT_prd"/>
</dbReference>
<organism evidence="4 5">
    <name type="scientific">Sellimonas intestinalis</name>
    <dbReference type="NCBI Taxonomy" id="1653434"/>
    <lineage>
        <taxon>Bacteria</taxon>
        <taxon>Bacillati</taxon>
        <taxon>Bacillota</taxon>
        <taxon>Clostridia</taxon>
        <taxon>Lachnospirales</taxon>
        <taxon>Lachnospiraceae</taxon>
        <taxon>Sellimonas</taxon>
    </lineage>
</organism>
<dbReference type="PANTHER" id="PTHR43877:SF1">
    <property type="entry name" value="ACETYLTRANSFERASE"/>
    <property type="match status" value="1"/>
</dbReference>
<reference evidence="4 5" key="1">
    <citation type="submission" date="2018-08" db="EMBL/GenBank/DDBJ databases">
        <title>A genome reference for cultivated species of the human gut microbiota.</title>
        <authorList>
            <person name="Zou Y."/>
            <person name="Xue W."/>
            <person name="Luo G."/>
        </authorList>
    </citation>
    <scope>NUCLEOTIDE SEQUENCE [LARGE SCALE GENOMIC DNA]</scope>
    <source>
        <strain evidence="4 5">AF37-2AT</strain>
    </source>
</reference>
<gene>
    <name evidence="4" type="ORF">DW016_08995</name>
</gene>
<evidence type="ECO:0000256" key="1">
    <source>
        <dbReference type="ARBA" id="ARBA00022679"/>
    </source>
</evidence>
<name>A0A3E3K1S2_9FIRM</name>
<dbReference type="PIRSF" id="PIRSF037663">
    <property type="entry name" value="Acetyltransf_GNAT_prd"/>
    <property type="match status" value="1"/>
</dbReference>
<proteinExistence type="predicted"/>
<evidence type="ECO:0000313" key="4">
    <source>
        <dbReference type="EMBL" id="RGE87062.1"/>
    </source>
</evidence>
<dbReference type="PROSITE" id="PS51186">
    <property type="entry name" value="GNAT"/>
    <property type="match status" value="1"/>
</dbReference>
<evidence type="ECO:0000313" key="5">
    <source>
        <dbReference type="Proteomes" id="UP000261080"/>
    </source>
</evidence>
<dbReference type="SUPFAM" id="SSF55729">
    <property type="entry name" value="Acyl-CoA N-acyltransferases (Nat)"/>
    <property type="match status" value="1"/>
</dbReference>